<reference evidence="11 12" key="1">
    <citation type="submission" date="2018-10" db="EMBL/GenBank/DDBJ databases">
        <title>Lactobacillus sp. R7 and Lactobacillus sp. R19 isolated from fermented mustard green product of Taiwan.</title>
        <authorList>
            <person name="Lin S.-T."/>
        </authorList>
    </citation>
    <scope>NUCLEOTIDE SEQUENCE [LARGE SCALE GENOMIC DNA]</scope>
    <source>
        <strain evidence="11 12">BCRC 81129</strain>
    </source>
</reference>
<evidence type="ECO:0000256" key="8">
    <source>
        <dbReference type="PIRNR" id="PIRNR006351"/>
    </source>
</evidence>
<feature type="transmembrane region" description="Helical" evidence="9">
    <location>
        <begin position="355"/>
        <end position="377"/>
    </location>
</feature>
<dbReference type="GO" id="GO:0008982">
    <property type="term" value="F:protein-N(PI)-phosphohistidine-sugar phosphotransferase activity"/>
    <property type="evidence" value="ECO:0007669"/>
    <property type="project" value="UniProtKB-UniRule"/>
</dbReference>
<accession>A0A4Z0JBJ0</accession>
<dbReference type="PROSITE" id="PS51105">
    <property type="entry name" value="PTS_EIIC_TYPE_3"/>
    <property type="match status" value="1"/>
</dbReference>
<feature type="transmembrane region" description="Helical" evidence="9">
    <location>
        <begin position="33"/>
        <end position="52"/>
    </location>
</feature>
<feature type="transmembrane region" description="Helical" evidence="9">
    <location>
        <begin position="196"/>
        <end position="215"/>
    </location>
</feature>
<gene>
    <name evidence="11" type="ORF">EGT51_02875</name>
</gene>
<feature type="transmembrane region" description="Helical" evidence="9">
    <location>
        <begin position="77"/>
        <end position="102"/>
    </location>
</feature>
<keyword evidence="2 8" id="KW-0813">Transport</keyword>
<dbReference type="Pfam" id="PF02378">
    <property type="entry name" value="PTS_EIIC"/>
    <property type="match status" value="1"/>
</dbReference>
<keyword evidence="4 8" id="KW-0762">Sugar transport</keyword>
<keyword evidence="3 8" id="KW-1003">Cell membrane</keyword>
<comment type="caution">
    <text evidence="11">The sequence shown here is derived from an EMBL/GenBank/DDBJ whole genome shotgun (WGS) entry which is preliminary data.</text>
</comment>
<dbReference type="InterPro" id="IPR004501">
    <property type="entry name" value="PTS_EIIC_3"/>
</dbReference>
<evidence type="ECO:0000256" key="4">
    <source>
        <dbReference type="ARBA" id="ARBA00022597"/>
    </source>
</evidence>
<sequence>MTGKRQPLRGLWRFNQRIEQWRAMRAIKEAFRVAYPFILVMTLIDVIGQSLLTNNGFFFQIYHVGSWLPGLDLWRQLFQVISLVINGIVAVMVAFTTGHYLARTYRGDALAVGVMSALAFLTLNVNYEALNTPTRGNGDAIPQFMENNLGPQGIFLAVVVGLVVGWFGCHLMGWLGKWALKHPQWGQLSWTSRVAWPLLIVLAITTGLGYGLSWLNDGGLNGLVYQGLNAMVTNPGHQGVMILAVTAINNGLWWLGLIGPVSLAGNSSVTSLQNLAYAVQHGSGWHAPNPVTLHTLGDAYANFGGAGMTLALLLAIWLGSKQASYRRVANQTFLPNLVNLNEPTLLGLPLLFNPILLIPFIVAPAVNIIVAWCAITWKLVPPIVYPVPRTTPGPLIAYLGTGGDWRALLLSLICLALSVAIYLPFVRLGNLAGGEDHAA</sequence>
<evidence type="ECO:0000256" key="2">
    <source>
        <dbReference type="ARBA" id="ARBA00022448"/>
    </source>
</evidence>
<keyword evidence="5 9" id="KW-0812">Transmembrane</keyword>
<evidence type="ECO:0000256" key="5">
    <source>
        <dbReference type="ARBA" id="ARBA00022692"/>
    </source>
</evidence>
<comment type="subcellular location">
    <subcellularLocation>
        <location evidence="1">Cell membrane</location>
        <topology evidence="1">Multi-pass membrane protein</topology>
    </subcellularLocation>
</comment>
<protein>
    <recommendedName>
        <fullName evidence="8">Permease IIC component</fullName>
    </recommendedName>
</protein>
<keyword evidence="6 9" id="KW-1133">Transmembrane helix</keyword>
<keyword evidence="7 8" id="KW-0472">Membrane</keyword>
<evidence type="ECO:0000256" key="7">
    <source>
        <dbReference type="ARBA" id="ARBA00023136"/>
    </source>
</evidence>
<evidence type="ECO:0000256" key="3">
    <source>
        <dbReference type="ARBA" id="ARBA00022475"/>
    </source>
</evidence>
<dbReference type="OrthoDB" id="1651152at2"/>
<keyword evidence="12" id="KW-1185">Reference proteome</keyword>
<feature type="domain" description="PTS EIIC type-3" evidence="10">
    <location>
        <begin position="7"/>
        <end position="425"/>
    </location>
</feature>
<dbReference type="InterPro" id="IPR003352">
    <property type="entry name" value="PTS_EIIC"/>
</dbReference>
<evidence type="ECO:0000256" key="6">
    <source>
        <dbReference type="ARBA" id="ARBA00022989"/>
    </source>
</evidence>
<organism evidence="11 12">
    <name type="scientific">Levilactobacillus suantsaiihabitans</name>
    <dbReference type="NCBI Taxonomy" id="2487722"/>
    <lineage>
        <taxon>Bacteria</taxon>
        <taxon>Bacillati</taxon>
        <taxon>Bacillota</taxon>
        <taxon>Bacilli</taxon>
        <taxon>Lactobacillales</taxon>
        <taxon>Lactobacillaceae</taxon>
        <taxon>Levilactobacillus</taxon>
    </lineage>
</organism>
<dbReference type="InterPro" id="IPR004796">
    <property type="entry name" value="PTS_IIC_cello"/>
</dbReference>
<comment type="function">
    <text evidence="8">The phosphoenolpyruvate-dependent sugar phosphotransferase system (PTS), a major carbohydrate active -transport system, catalyzes the phosphorylation of incoming sugar substrates concomitant with their translocation across the cell membrane.</text>
</comment>
<dbReference type="EMBL" id="RKLX01000003">
    <property type="protein sequence ID" value="TGD19795.1"/>
    <property type="molecule type" value="Genomic_DNA"/>
</dbReference>
<name>A0A4Z0JBJ0_9LACO</name>
<feature type="transmembrane region" description="Helical" evidence="9">
    <location>
        <begin position="154"/>
        <end position="175"/>
    </location>
</feature>
<dbReference type="GO" id="GO:0005886">
    <property type="term" value="C:plasma membrane"/>
    <property type="evidence" value="ECO:0007669"/>
    <property type="project" value="UniProtKB-SubCell"/>
</dbReference>
<dbReference type="AlphaFoldDB" id="A0A4Z0JBJ0"/>
<feature type="transmembrane region" description="Helical" evidence="9">
    <location>
        <begin position="405"/>
        <end position="425"/>
    </location>
</feature>
<dbReference type="PIRSF" id="PIRSF006351">
    <property type="entry name" value="PTS_EIIC-Cellobiose"/>
    <property type="match status" value="1"/>
</dbReference>
<evidence type="ECO:0000256" key="1">
    <source>
        <dbReference type="ARBA" id="ARBA00004651"/>
    </source>
</evidence>
<feature type="transmembrane region" description="Helical" evidence="9">
    <location>
        <begin position="299"/>
        <end position="318"/>
    </location>
</feature>
<dbReference type="RefSeq" id="WP_135367298.1">
    <property type="nucleotide sequence ID" value="NZ_RKLX01000003.1"/>
</dbReference>
<evidence type="ECO:0000256" key="9">
    <source>
        <dbReference type="SAM" id="Phobius"/>
    </source>
</evidence>
<proteinExistence type="predicted"/>
<evidence type="ECO:0000259" key="10">
    <source>
        <dbReference type="PROSITE" id="PS51105"/>
    </source>
</evidence>
<evidence type="ECO:0000313" key="11">
    <source>
        <dbReference type="EMBL" id="TGD19795.1"/>
    </source>
</evidence>
<dbReference type="GO" id="GO:1902815">
    <property type="term" value="P:N,N'-diacetylchitobiose import"/>
    <property type="evidence" value="ECO:0007669"/>
    <property type="project" value="TreeGrafter"/>
</dbReference>
<dbReference type="InterPro" id="IPR051088">
    <property type="entry name" value="PTS_Sugar-EIIC/EIIB"/>
</dbReference>
<dbReference type="GO" id="GO:0009401">
    <property type="term" value="P:phosphoenolpyruvate-dependent sugar phosphotransferase system"/>
    <property type="evidence" value="ECO:0007669"/>
    <property type="project" value="InterPro"/>
</dbReference>
<dbReference type="Proteomes" id="UP000297348">
    <property type="component" value="Unassembled WGS sequence"/>
</dbReference>
<dbReference type="PANTHER" id="PTHR33989:SF4">
    <property type="entry name" value="PTS SYSTEM N,N'-DIACETYLCHITOBIOSE-SPECIFIC EIIC COMPONENT"/>
    <property type="match status" value="1"/>
</dbReference>
<feature type="transmembrane region" description="Helical" evidence="9">
    <location>
        <begin position="109"/>
        <end position="127"/>
    </location>
</feature>
<dbReference type="PANTHER" id="PTHR33989">
    <property type="match status" value="1"/>
</dbReference>
<evidence type="ECO:0000313" key="12">
    <source>
        <dbReference type="Proteomes" id="UP000297348"/>
    </source>
</evidence>